<name>A0AAW1IT34_POPJA</name>
<comment type="caution">
    <text evidence="1">The sequence shown here is derived from an EMBL/GenBank/DDBJ whole genome shotgun (WGS) entry which is preliminary data.</text>
</comment>
<dbReference type="Proteomes" id="UP001458880">
    <property type="component" value="Unassembled WGS sequence"/>
</dbReference>
<reference evidence="1 2" key="1">
    <citation type="journal article" date="2024" name="BMC Genomics">
        <title>De novo assembly and annotation of Popillia japonica's genome with initial clues to its potential as an invasive pest.</title>
        <authorList>
            <person name="Cucini C."/>
            <person name="Boschi S."/>
            <person name="Funari R."/>
            <person name="Cardaioli E."/>
            <person name="Iannotti N."/>
            <person name="Marturano G."/>
            <person name="Paoli F."/>
            <person name="Bruttini M."/>
            <person name="Carapelli A."/>
            <person name="Frati F."/>
            <person name="Nardi F."/>
        </authorList>
    </citation>
    <scope>NUCLEOTIDE SEQUENCE [LARGE SCALE GENOMIC DNA]</scope>
    <source>
        <strain evidence="1">DMR45628</strain>
    </source>
</reference>
<sequence length="115" mass="13081">MFCIAASNTAHRFANSCITTLRVNSQQIREKSFIRFFAKESVQSLKERDNVPDVFELIYRNKMSGYLRAAQIFSSICGSAVCLKLVLSNSWQITLDTDDWAQKPVLCGKNAFTYL</sequence>
<keyword evidence="2" id="KW-1185">Reference proteome</keyword>
<protein>
    <submittedName>
        <fullName evidence="1">Uncharacterized protein</fullName>
    </submittedName>
</protein>
<organism evidence="1 2">
    <name type="scientific">Popillia japonica</name>
    <name type="common">Japanese beetle</name>
    <dbReference type="NCBI Taxonomy" id="7064"/>
    <lineage>
        <taxon>Eukaryota</taxon>
        <taxon>Metazoa</taxon>
        <taxon>Ecdysozoa</taxon>
        <taxon>Arthropoda</taxon>
        <taxon>Hexapoda</taxon>
        <taxon>Insecta</taxon>
        <taxon>Pterygota</taxon>
        <taxon>Neoptera</taxon>
        <taxon>Endopterygota</taxon>
        <taxon>Coleoptera</taxon>
        <taxon>Polyphaga</taxon>
        <taxon>Scarabaeiformia</taxon>
        <taxon>Scarabaeidae</taxon>
        <taxon>Rutelinae</taxon>
        <taxon>Popillia</taxon>
    </lineage>
</organism>
<evidence type="ECO:0000313" key="1">
    <source>
        <dbReference type="EMBL" id="KAK9692805.1"/>
    </source>
</evidence>
<accession>A0AAW1IT34</accession>
<dbReference type="EMBL" id="JASPKY010000566">
    <property type="protein sequence ID" value="KAK9692805.1"/>
    <property type="molecule type" value="Genomic_DNA"/>
</dbReference>
<gene>
    <name evidence="1" type="ORF">QE152_g34896</name>
</gene>
<proteinExistence type="predicted"/>
<dbReference type="AlphaFoldDB" id="A0AAW1IT34"/>
<evidence type="ECO:0000313" key="2">
    <source>
        <dbReference type="Proteomes" id="UP001458880"/>
    </source>
</evidence>